<dbReference type="EMBL" id="FNEV01000002">
    <property type="protein sequence ID" value="SDJ15645.1"/>
    <property type="molecule type" value="Genomic_DNA"/>
</dbReference>
<organism evidence="2 3">
    <name type="scientific">Salimicrobium halophilum</name>
    <dbReference type="NCBI Taxonomy" id="86666"/>
    <lineage>
        <taxon>Bacteria</taxon>
        <taxon>Bacillati</taxon>
        <taxon>Bacillota</taxon>
        <taxon>Bacilli</taxon>
        <taxon>Bacillales</taxon>
        <taxon>Bacillaceae</taxon>
        <taxon>Salimicrobium</taxon>
    </lineage>
</organism>
<dbReference type="STRING" id="86666.SAMN04490247_0996"/>
<protein>
    <submittedName>
        <fullName evidence="2">Uncharacterized protein</fullName>
    </submittedName>
</protein>
<feature type="transmembrane region" description="Helical" evidence="1">
    <location>
        <begin position="63"/>
        <end position="81"/>
    </location>
</feature>
<keyword evidence="3" id="KW-1185">Reference proteome</keyword>
<name>A0A1G8RGL2_9BACI</name>
<sequence length="82" mass="9672">MERLPRWLNIVDWIIVLAGLIYIMFTLTTERPLSYAVLFSFIIYTTVTRGIWLQKNGKKISGILSYILSSFFFVTLIYIFIK</sequence>
<accession>A0A1G8RGL2</accession>
<dbReference type="Proteomes" id="UP000199225">
    <property type="component" value="Unassembled WGS sequence"/>
</dbReference>
<feature type="transmembrane region" description="Helical" evidence="1">
    <location>
        <begin position="7"/>
        <end position="27"/>
    </location>
</feature>
<keyword evidence="1" id="KW-1133">Transmembrane helix</keyword>
<feature type="transmembrane region" description="Helical" evidence="1">
    <location>
        <begin position="33"/>
        <end position="51"/>
    </location>
</feature>
<evidence type="ECO:0000256" key="1">
    <source>
        <dbReference type="SAM" id="Phobius"/>
    </source>
</evidence>
<evidence type="ECO:0000313" key="3">
    <source>
        <dbReference type="Proteomes" id="UP000199225"/>
    </source>
</evidence>
<keyword evidence="1" id="KW-0812">Transmembrane</keyword>
<keyword evidence="1" id="KW-0472">Membrane</keyword>
<reference evidence="3" key="1">
    <citation type="submission" date="2016-10" db="EMBL/GenBank/DDBJ databases">
        <authorList>
            <person name="Varghese N."/>
            <person name="Submissions S."/>
        </authorList>
    </citation>
    <scope>NUCLEOTIDE SEQUENCE [LARGE SCALE GENOMIC DNA]</scope>
    <source>
        <strain evidence="3">DSM 4771</strain>
    </source>
</reference>
<evidence type="ECO:0000313" key="2">
    <source>
        <dbReference type="EMBL" id="SDJ15645.1"/>
    </source>
</evidence>
<dbReference type="RefSeq" id="WP_093192649.1">
    <property type="nucleotide sequence ID" value="NZ_FNEV01000002.1"/>
</dbReference>
<gene>
    <name evidence="2" type="ORF">SAMN04490247_0996</name>
</gene>
<dbReference type="AlphaFoldDB" id="A0A1G8RGL2"/>
<proteinExistence type="predicted"/>